<evidence type="ECO:0000313" key="2">
    <source>
        <dbReference type="Proteomes" id="UP000192678"/>
    </source>
</evidence>
<dbReference type="EMBL" id="FWYB01000004">
    <property type="protein sequence ID" value="SMC87231.1"/>
    <property type="molecule type" value="Genomic_DNA"/>
</dbReference>
<evidence type="ECO:0000313" key="1">
    <source>
        <dbReference type="EMBL" id="SMC87231.1"/>
    </source>
</evidence>
<dbReference type="AlphaFoldDB" id="A0A1W2CPV4"/>
<organism evidence="1 2">
    <name type="scientific">Pedobacter nyackensis</name>
    <dbReference type="NCBI Taxonomy" id="475255"/>
    <lineage>
        <taxon>Bacteria</taxon>
        <taxon>Pseudomonadati</taxon>
        <taxon>Bacteroidota</taxon>
        <taxon>Sphingobacteriia</taxon>
        <taxon>Sphingobacteriales</taxon>
        <taxon>Sphingobacteriaceae</taxon>
        <taxon>Pedobacter</taxon>
    </lineage>
</organism>
<sequence>MLFTNEQDSVGLSSSLNINIIFKYKSEDKISFDKTDKCKISL</sequence>
<gene>
    <name evidence="1" type="ORF">SAMN04488101_104145</name>
</gene>
<dbReference type="Proteomes" id="UP000192678">
    <property type="component" value="Unassembled WGS sequence"/>
</dbReference>
<proteinExistence type="predicted"/>
<accession>A0A1W2CPV4</accession>
<protein>
    <submittedName>
        <fullName evidence="1">Uncharacterized protein</fullName>
    </submittedName>
</protein>
<name>A0A1W2CPV4_9SPHI</name>
<reference evidence="1 2" key="1">
    <citation type="submission" date="2017-04" db="EMBL/GenBank/DDBJ databases">
        <authorList>
            <person name="Afonso C.L."/>
            <person name="Miller P.J."/>
            <person name="Scott M.A."/>
            <person name="Spackman E."/>
            <person name="Goraichik I."/>
            <person name="Dimitrov K.M."/>
            <person name="Suarez D.L."/>
            <person name="Swayne D.E."/>
        </authorList>
    </citation>
    <scope>NUCLEOTIDE SEQUENCE [LARGE SCALE GENOMIC DNA]</scope>
    <source>
        <strain evidence="1 2">DSM 19625</strain>
    </source>
</reference>
<keyword evidence="2" id="KW-1185">Reference proteome</keyword>